<dbReference type="RefSeq" id="XP_007769542.1">
    <property type="nucleotide sequence ID" value="XM_007771352.1"/>
</dbReference>
<accession>A0A5M3MPL2</accession>
<comment type="caution">
    <text evidence="2">The sequence shown here is derived from an EMBL/GenBank/DDBJ whole genome shotgun (WGS) entry which is preliminary data.</text>
</comment>
<name>A0A5M3MPL2_CONPW</name>
<evidence type="ECO:0000313" key="2">
    <source>
        <dbReference type="EMBL" id="EIW80645.1"/>
    </source>
</evidence>
<protein>
    <recommendedName>
        <fullName evidence="1">F-box domain-containing protein</fullName>
    </recommendedName>
</protein>
<evidence type="ECO:0000259" key="1">
    <source>
        <dbReference type="PROSITE" id="PS50181"/>
    </source>
</evidence>
<reference evidence="3" key="1">
    <citation type="journal article" date="2012" name="Science">
        <title>The Paleozoic origin of enzymatic lignin decomposition reconstructed from 31 fungal genomes.</title>
        <authorList>
            <person name="Floudas D."/>
            <person name="Binder M."/>
            <person name="Riley R."/>
            <person name="Barry K."/>
            <person name="Blanchette R.A."/>
            <person name="Henrissat B."/>
            <person name="Martinez A.T."/>
            <person name="Otillar R."/>
            <person name="Spatafora J.W."/>
            <person name="Yadav J.S."/>
            <person name="Aerts A."/>
            <person name="Benoit I."/>
            <person name="Boyd A."/>
            <person name="Carlson A."/>
            <person name="Copeland A."/>
            <person name="Coutinho P.M."/>
            <person name="de Vries R.P."/>
            <person name="Ferreira P."/>
            <person name="Findley K."/>
            <person name="Foster B."/>
            <person name="Gaskell J."/>
            <person name="Glotzer D."/>
            <person name="Gorecki P."/>
            <person name="Heitman J."/>
            <person name="Hesse C."/>
            <person name="Hori C."/>
            <person name="Igarashi K."/>
            <person name="Jurgens J.A."/>
            <person name="Kallen N."/>
            <person name="Kersten P."/>
            <person name="Kohler A."/>
            <person name="Kuees U."/>
            <person name="Kumar T.K.A."/>
            <person name="Kuo A."/>
            <person name="LaButti K."/>
            <person name="Larrondo L.F."/>
            <person name="Lindquist E."/>
            <person name="Ling A."/>
            <person name="Lombard V."/>
            <person name="Lucas S."/>
            <person name="Lundell T."/>
            <person name="Martin R."/>
            <person name="McLaughlin D.J."/>
            <person name="Morgenstern I."/>
            <person name="Morin E."/>
            <person name="Murat C."/>
            <person name="Nagy L.G."/>
            <person name="Nolan M."/>
            <person name="Ohm R.A."/>
            <person name="Patyshakuliyeva A."/>
            <person name="Rokas A."/>
            <person name="Ruiz-Duenas F.J."/>
            <person name="Sabat G."/>
            <person name="Salamov A."/>
            <person name="Samejima M."/>
            <person name="Schmutz J."/>
            <person name="Slot J.C."/>
            <person name="St John F."/>
            <person name="Stenlid J."/>
            <person name="Sun H."/>
            <person name="Sun S."/>
            <person name="Syed K."/>
            <person name="Tsang A."/>
            <person name="Wiebenga A."/>
            <person name="Young D."/>
            <person name="Pisabarro A."/>
            <person name="Eastwood D.C."/>
            <person name="Martin F."/>
            <person name="Cullen D."/>
            <person name="Grigoriev I.V."/>
            <person name="Hibbett D.S."/>
        </authorList>
    </citation>
    <scope>NUCLEOTIDE SEQUENCE [LARGE SCALE GENOMIC DNA]</scope>
    <source>
        <strain evidence="3">RWD-64-598 SS2</strain>
    </source>
</reference>
<sequence>MPPRFSRDGIVPRDVHRCRSAPLLALPHELLRLIIVYVCCKGEVHNLGSVVRICRHLRDIALDLSELWTTISLTYNNRTTWMGARNFIIRSQPLKLELIIDATHAPPPHHRTLSFVVFMEALKRLLRDEAHRVRSIDMVFGDTLWADLFGPGPEPLLGEPMPALEALTLALRPCSAFDSDCVIPNTFLAGRAPALRRLALNLNLSLVWATTPIVGGQLRQLRLGNLVSDPADNACPAALDVLLALGRTPDLEELYISDVLPREGDELLPFYDHDTTADDVPGITLVRLEKLRSLVLEGHFLDYACLVRYIGLGCSARTQIRIWTWAPEAEHPADCALLPLSIWEHVTRAHHGEQGLTLDVDVDEPDIDWESLDDYQYVEVAWRAHYLGFKVYGSFDTGDTGEDSSDEYPLWSRYDVEAPKNDLHLHSRFSLDCHGEHDHLSATFTSLVGTSTLTAIDTLRINLVIWDTNYSWSELLAALPGVRRLAIDVDPASLRAIVGELAPRVSGVVSSCLLPNLTDLHIRWPADDELNDAGFTITTFFKEVGDILAARDELGSHCHVVVELEPDQASGLGDEYR</sequence>
<dbReference type="EMBL" id="JH711579">
    <property type="protein sequence ID" value="EIW80645.1"/>
    <property type="molecule type" value="Genomic_DNA"/>
</dbReference>
<gene>
    <name evidence="2" type="ORF">CONPUDRAFT_154659</name>
</gene>
<keyword evidence="3" id="KW-1185">Reference proteome</keyword>
<dbReference type="PROSITE" id="PS50181">
    <property type="entry name" value="FBOX"/>
    <property type="match status" value="1"/>
</dbReference>
<dbReference type="InterPro" id="IPR001810">
    <property type="entry name" value="F-box_dom"/>
</dbReference>
<evidence type="ECO:0000313" key="3">
    <source>
        <dbReference type="Proteomes" id="UP000053558"/>
    </source>
</evidence>
<dbReference type="AlphaFoldDB" id="A0A5M3MPL2"/>
<dbReference type="KEGG" id="cput:CONPUDRAFT_154659"/>
<dbReference type="Proteomes" id="UP000053558">
    <property type="component" value="Unassembled WGS sequence"/>
</dbReference>
<dbReference type="GeneID" id="19203297"/>
<proteinExistence type="predicted"/>
<organism evidence="2 3">
    <name type="scientific">Coniophora puteana (strain RWD-64-598)</name>
    <name type="common">Brown rot fungus</name>
    <dbReference type="NCBI Taxonomy" id="741705"/>
    <lineage>
        <taxon>Eukaryota</taxon>
        <taxon>Fungi</taxon>
        <taxon>Dikarya</taxon>
        <taxon>Basidiomycota</taxon>
        <taxon>Agaricomycotina</taxon>
        <taxon>Agaricomycetes</taxon>
        <taxon>Agaricomycetidae</taxon>
        <taxon>Boletales</taxon>
        <taxon>Coniophorineae</taxon>
        <taxon>Coniophoraceae</taxon>
        <taxon>Coniophora</taxon>
    </lineage>
</organism>
<feature type="domain" description="F-box" evidence="1">
    <location>
        <begin position="20"/>
        <end position="71"/>
    </location>
</feature>